<accession>A0A815ANH7</accession>
<dbReference type="SUPFAM" id="SSF53474">
    <property type="entry name" value="alpha/beta-Hydrolases"/>
    <property type="match status" value="1"/>
</dbReference>
<dbReference type="PANTHER" id="PTHR11614">
    <property type="entry name" value="PHOSPHOLIPASE-RELATED"/>
    <property type="match status" value="1"/>
</dbReference>
<feature type="domain" description="Serine aminopeptidase S33" evidence="1">
    <location>
        <begin position="27"/>
        <end position="133"/>
    </location>
</feature>
<evidence type="ECO:0000259" key="1">
    <source>
        <dbReference type="Pfam" id="PF12146"/>
    </source>
</evidence>
<gene>
    <name evidence="2" type="ORF">GPM918_LOCUS26549</name>
    <name evidence="3" type="ORF">SRO942_LOCUS26723</name>
</gene>
<dbReference type="InterPro" id="IPR051044">
    <property type="entry name" value="MAG_DAG_Lipase"/>
</dbReference>
<dbReference type="InterPro" id="IPR029058">
    <property type="entry name" value="AB_hydrolase_fold"/>
</dbReference>
<name>A0A815ANH7_9BILA</name>
<reference evidence="2" key="1">
    <citation type="submission" date="2021-02" db="EMBL/GenBank/DDBJ databases">
        <authorList>
            <person name="Nowell W R."/>
        </authorList>
    </citation>
    <scope>NUCLEOTIDE SEQUENCE</scope>
</reference>
<comment type="caution">
    <text evidence="2">The sequence shown here is derived from an EMBL/GenBank/DDBJ whole genome shotgun (WGS) entry which is preliminary data.</text>
</comment>
<dbReference type="Pfam" id="PF12146">
    <property type="entry name" value="Hydrolase_4"/>
    <property type="match status" value="1"/>
</dbReference>
<sequence>MPNPLDFDFISPADKLEMKGKNWHIENPRAVMLLVYGYGEHCGRYHHAADFFNQQQLAFISFDIHGHGLSSGELDYTRHVNDLFDDLEYMVEKIHHAFHPDVPLIIYGHVTGSALCFVHLIRRPQPGSQAMIL</sequence>
<organism evidence="2 4">
    <name type="scientific">Didymodactylos carnosus</name>
    <dbReference type="NCBI Taxonomy" id="1234261"/>
    <lineage>
        <taxon>Eukaryota</taxon>
        <taxon>Metazoa</taxon>
        <taxon>Spiralia</taxon>
        <taxon>Gnathifera</taxon>
        <taxon>Rotifera</taxon>
        <taxon>Eurotatoria</taxon>
        <taxon>Bdelloidea</taxon>
        <taxon>Philodinida</taxon>
        <taxon>Philodinidae</taxon>
        <taxon>Didymodactylos</taxon>
    </lineage>
</organism>
<keyword evidence="4" id="KW-1185">Reference proteome</keyword>
<dbReference type="InterPro" id="IPR022742">
    <property type="entry name" value="Hydrolase_4"/>
</dbReference>
<dbReference type="Proteomes" id="UP000663829">
    <property type="component" value="Unassembled WGS sequence"/>
</dbReference>
<dbReference type="Proteomes" id="UP000681722">
    <property type="component" value="Unassembled WGS sequence"/>
</dbReference>
<proteinExistence type="predicted"/>
<evidence type="ECO:0000313" key="2">
    <source>
        <dbReference type="EMBL" id="CAF1259812.1"/>
    </source>
</evidence>
<dbReference type="AlphaFoldDB" id="A0A815ANH7"/>
<protein>
    <recommendedName>
        <fullName evidence="1">Serine aminopeptidase S33 domain-containing protein</fullName>
    </recommendedName>
</protein>
<dbReference type="OrthoDB" id="2498029at2759"/>
<dbReference type="EMBL" id="CAJNOQ010010746">
    <property type="protein sequence ID" value="CAF1259812.1"/>
    <property type="molecule type" value="Genomic_DNA"/>
</dbReference>
<evidence type="ECO:0000313" key="3">
    <source>
        <dbReference type="EMBL" id="CAF4036361.1"/>
    </source>
</evidence>
<evidence type="ECO:0000313" key="4">
    <source>
        <dbReference type="Proteomes" id="UP000663829"/>
    </source>
</evidence>
<dbReference type="EMBL" id="CAJOBC010018272">
    <property type="protein sequence ID" value="CAF4036361.1"/>
    <property type="molecule type" value="Genomic_DNA"/>
</dbReference>
<dbReference type="Gene3D" id="3.40.50.1820">
    <property type="entry name" value="alpha/beta hydrolase"/>
    <property type="match status" value="1"/>
</dbReference>